<dbReference type="PANTHER" id="PTHR43749:SF2">
    <property type="entry name" value="RNA-SPLICING LIGASE RTCB"/>
    <property type="match status" value="1"/>
</dbReference>
<keyword evidence="5" id="KW-0547">Nucleotide-binding</keyword>
<sequence>MNGKHITRLGFEKAAIGLAMTAATVREGAGVPRDDILDELRAVQGDPGAYTTGVYAALAAELRARAADRDARAGAALRPQPLPYAVWGADLIDAGATVQMDVAMRLPVSRAGALMPDAHVGYGLPIGGVLATEDAVIPYGVGVDIGCSMMLSVLPVAPDAVATADAVQLLLKHTRFGAGVGFEKRDREDHAVLHESAWDDQPLLRHLHDKAVAQVGSSGSGNHFVEFGTVTLTQPDLDLEAGDYLAVLSHSGSRGFGAQVANHFTALAQKHWPTLDPAAKKLAWLPLSGEDGQAYWQAMTLAGQYALANHDLIHARLARALGVRPLAQVSNSHNLAWRQVVDGKELIVHRKGATPARAGQLGLIPGSMADPGFVVRGRGSGAALDSASHGAGRALGRKAAASSLAKKDVQAYLARRGVTLIGGGIDEAPQAYKRIEDVLARQSDLVDMVATFMPQVVRMDTGSEDV</sequence>
<keyword evidence="6" id="KW-0692">RNA repair</keyword>
<keyword evidence="7" id="KW-0342">GTP-binding</keyword>
<keyword evidence="4" id="KW-0479">Metal-binding</keyword>
<dbReference type="InterPro" id="IPR052915">
    <property type="entry name" value="RtcB-like"/>
</dbReference>
<dbReference type="PANTHER" id="PTHR43749">
    <property type="entry name" value="RNA-SPLICING LIGASE RTCB"/>
    <property type="match status" value="1"/>
</dbReference>
<evidence type="ECO:0000256" key="7">
    <source>
        <dbReference type="ARBA" id="ARBA00023134"/>
    </source>
</evidence>
<evidence type="ECO:0000313" key="11">
    <source>
        <dbReference type="Proteomes" id="UP001595803"/>
    </source>
</evidence>
<dbReference type="InterPro" id="IPR036025">
    <property type="entry name" value="RtcB-like_sf"/>
</dbReference>
<dbReference type="RefSeq" id="WP_322474714.1">
    <property type="nucleotide sequence ID" value="NZ_JBHRZG010000016.1"/>
</dbReference>
<reference evidence="11" key="1">
    <citation type="journal article" date="2019" name="Int. J. Syst. Evol. Microbiol.">
        <title>The Global Catalogue of Microorganisms (GCM) 10K type strain sequencing project: providing services to taxonomists for standard genome sequencing and annotation.</title>
        <authorList>
            <consortium name="The Broad Institute Genomics Platform"/>
            <consortium name="The Broad Institute Genome Sequencing Center for Infectious Disease"/>
            <person name="Wu L."/>
            <person name="Ma J."/>
        </authorList>
    </citation>
    <scope>NUCLEOTIDE SEQUENCE [LARGE SCALE GENOMIC DNA]</scope>
    <source>
        <strain evidence="11">CCTCC AB 2017081</strain>
    </source>
</reference>
<comment type="cofactor">
    <cofactor evidence="1">
        <name>Mn(2+)</name>
        <dbReference type="ChEBI" id="CHEBI:29035"/>
    </cofactor>
</comment>
<name>A0ABV7ZBD4_9DEIO</name>
<comment type="caution">
    <text evidence="10">The sequence shown here is derived from an EMBL/GenBank/DDBJ whole genome shotgun (WGS) entry which is preliminary data.</text>
</comment>
<evidence type="ECO:0000256" key="4">
    <source>
        <dbReference type="ARBA" id="ARBA00022723"/>
    </source>
</evidence>
<accession>A0ABV7ZBD4</accession>
<keyword evidence="3 10" id="KW-0436">Ligase</keyword>
<evidence type="ECO:0000256" key="3">
    <source>
        <dbReference type="ARBA" id="ARBA00022598"/>
    </source>
</evidence>
<keyword evidence="8" id="KW-0464">Manganese</keyword>
<evidence type="ECO:0000256" key="5">
    <source>
        <dbReference type="ARBA" id="ARBA00022741"/>
    </source>
</evidence>
<evidence type="ECO:0000313" key="10">
    <source>
        <dbReference type="EMBL" id="MFC3834060.1"/>
    </source>
</evidence>
<evidence type="ECO:0000256" key="2">
    <source>
        <dbReference type="ARBA" id="ARBA00012726"/>
    </source>
</evidence>
<evidence type="ECO:0000256" key="1">
    <source>
        <dbReference type="ARBA" id="ARBA00001936"/>
    </source>
</evidence>
<protein>
    <recommendedName>
        <fullName evidence="2">3'-phosphate/5'-hydroxy nucleic acid ligase</fullName>
        <ecNumber evidence="2">6.5.1.8</ecNumber>
    </recommendedName>
</protein>
<gene>
    <name evidence="10" type="ORF">ACFOSB_14435</name>
</gene>
<comment type="catalytic activity">
    <reaction evidence="9">
        <text>a 3'-end 3'-phospho-ribonucleotide-RNA + a 5'-end dephospho-ribonucleoside-RNA + GTP = a ribonucleotidyl-ribonucleotide-RNA + GMP + diphosphate</text>
        <dbReference type="Rhea" id="RHEA:68076"/>
        <dbReference type="Rhea" id="RHEA-COMP:10463"/>
        <dbReference type="Rhea" id="RHEA-COMP:13936"/>
        <dbReference type="Rhea" id="RHEA-COMP:17355"/>
        <dbReference type="ChEBI" id="CHEBI:33019"/>
        <dbReference type="ChEBI" id="CHEBI:37565"/>
        <dbReference type="ChEBI" id="CHEBI:58115"/>
        <dbReference type="ChEBI" id="CHEBI:83062"/>
        <dbReference type="ChEBI" id="CHEBI:138284"/>
        <dbReference type="ChEBI" id="CHEBI:173118"/>
        <dbReference type="EC" id="6.5.1.8"/>
    </reaction>
</comment>
<dbReference type="Pfam" id="PF01139">
    <property type="entry name" value="RtcB"/>
    <property type="match status" value="1"/>
</dbReference>
<dbReference type="SUPFAM" id="SSF103365">
    <property type="entry name" value="Hypothetical protein PH1602"/>
    <property type="match status" value="1"/>
</dbReference>
<organism evidence="10 11">
    <name type="scientific">Deinococcus rufus</name>
    <dbReference type="NCBI Taxonomy" id="2136097"/>
    <lineage>
        <taxon>Bacteria</taxon>
        <taxon>Thermotogati</taxon>
        <taxon>Deinococcota</taxon>
        <taxon>Deinococci</taxon>
        <taxon>Deinococcales</taxon>
        <taxon>Deinococcaceae</taxon>
        <taxon>Deinococcus</taxon>
    </lineage>
</organism>
<dbReference type="Gene3D" id="3.90.1860.10">
    <property type="entry name" value="tRNA-splicing ligase RtcB"/>
    <property type="match status" value="1"/>
</dbReference>
<dbReference type="Proteomes" id="UP001595803">
    <property type="component" value="Unassembled WGS sequence"/>
</dbReference>
<dbReference type="EMBL" id="JBHRZG010000016">
    <property type="protein sequence ID" value="MFC3834060.1"/>
    <property type="molecule type" value="Genomic_DNA"/>
</dbReference>
<evidence type="ECO:0000256" key="9">
    <source>
        <dbReference type="ARBA" id="ARBA00047746"/>
    </source>
</evidence>
<dbReference type="GO" id="GO:0170057">
    <property type="term" value="F:RNA ligase (GTP) activity"/>
    <property type="evidence" value="ECO:0007669"/>
    <property type="project" value="UniProtKB-EC"/>
</dbReference>
<proteinExistence type="predicted"/>
<keyword evidence="11" id="KW-1185">Reference proteome</keyword>
<evidence type="ECO:0000256" key="8">
    <source>
        <dbReference type="ARBA" id="ARBA00023211"/>
    </source>
</evidence>
<evidence type="ECO:0000256" key="6">
    <source>
        <dbReference type="ARBA" id="ARBA00022800"/>
    </source>
</evidence>
<dbReference type="InterPro" id="IPR001233">
    <property type="entry name" value="RtcB"/>
</dbReference>
<dbReference type="EC" id="6.5.1.8" evidence="2"/>